<dbReference type="InterPro" id="IPR027417">
    <property type="entry name" value="P-loop_NTPase"/>
</dbReference>
<dbReference type="STRING" id="351605.Gura_4392"/>
<proteinExistence type="inferred from homology"/>
<evidence type="ECO:0000256" key="13">
    <source>
        <dbReference type="ARBA" id="ARBA00025923"/>
    </source>
</evidence>
<evidence type="ECO:0000256" key="5">
    <source>
        <dbReference type="ARBA" id="ARBA00022692"/>
    </source>
</evidence>
<dbReference type="EMBL" id="CP000698">
    <property type="protein sequence ID" value="ABQ28535.1"/>
    <property type="molecule type" value="Genomic_DNA"/>
</dbReference>
<dbReference type="Pfam" id="PF17854">
    <property type="entry name" value="FtsK_alpha"/>
    <property type="match status" value="1"/>
</dbReference>
<dbReference type="SUPFAM" id="SSF46785">
    <property type="entry name" value="Winged helix' DNA-binding domain"/>
    <property type="match status" value="1"/>
</dbReference>
<dbReference type="SMART" id="SM00843">
    <property type="entry name" value="Ftsk_gamma"/>
    <property type="match status" value="1"/>
</dbReference>
<evidence type="ECO:0000256" key="4">
    <source>
        <dbReference type="ARBA" id="ARBA00022618"/>
    </source>
</evidence>
<gene>
    <name evidence="18" type="ordered locus">Gura_4392</name>
</gene>
<dbReference type="Gene3D" id="3.40.50.300">
    <property type="entry name" value="P-loop containing nucleotide triphosphate hydrolases"/>
    <property type="match status" value="1"/>
</dbReference>
<evidence type="ECO:0000313" key="19">
    <source>
        <dbReference type="Proteomes" id="UP000006695"/>
    </source>
</evidence>
<reference evidence="18 19" key="1">
    <citation type="submission" date="2007-05" db="EMBL/GenBank/DDBJ databases">
        <title>Complete sequence of Geobacter uraniireducens Rf4.</title>
        <authorList>
            <consortium name="US DOE Joint Genome Institute"/>
            <person name="Copeland A."/>
            <person name="Lucas S."/>
            <person name="Lapidus A."/>
            <person name="Barry K."/>
            <person name="Detter J.C."/>
            <person name="Glavina del Rio T."/>
            <person name="Hammon N."/>
            <person name="Israni S."/>
            <person name="Dalin E."/>
            <person name="Tice H."/>
            <person name="Pitluck S."/>
            <person name="Chertkov O."/>
            <person name="Brettin T."/>
            <person name="Bruce D."/>
            <person name="Han C."/>
            <person name="Schmutz J."/>
            <person name="Larimer F."/>
            <person name="Land M."/>
            <person name="Hauser L."/>
            <person name="Kyrpides N."/>
            <person name="Mikhailova N."/>
            <person name="Shelobolina E."/>
            <person name="Aklujkar M."/>
            <person name="Lovley D."/>
            <person name="Richardson P."/>
        </authorList>
    </citation>
    <scope>NUCLEOTIDE SEQUENCE [LARGE SCALE GENOMIC DNA]</scope>
    <source>
        <strain evidence="18 19">Rf4</strain>
    </source>
</reference>
<evidence type="ECO:0000256" key="12">
    <source>
        <dbReference type="ARBA" id="ARBA00023306"/>
    </source>
</evidence>
<dbReference type="GO" id="GO:0005524">
    <property type="term" value="F:ATP binding"/>
    <property type="evidence" value="ECO:0007669"/>
    <property type="project" value="UniProtKB-UniRule"/>
</dbReference>
<feature type="binding site" evidence="14">
    <location>
        <begin position="407"/>
        <end position="414"/>
    </location>
    <ligand>
        <name>ATP</name>
        <dbReference type="ChEBI" id="CHEBI:30616"/>
    </ligand>
</feature>
<feature type="transmembrane region" description="Helical" evidence="16">
    <location>
        <begin position="63"/>
        <end position="84"/>
    </location>
</feature>
<evidence type="ECO:0000256" key="11">
    <source>
        <dbReference type="ARBA" id="ARBA00023136"/>
    </source>
</evidence>
<feature type="domain" description="FtsK" evidence="17">
    <location>
        <begin position="390"/>
        <end position="619"/>
    </location>
</feature>
<organism evidence="18 19">
    <name type="scientific">Geotalea uraniireducens (strain Rf4)</name>
    <name type="common">Geobacter uraniireducens</name>
    <dbReference type="NCBI Taxonomy" id="351605"/>
    <lineage>
        <taxon>Bacteria</taxon>
        <taxon>Pseudomonadati</taxon>
        <taxon>Thermodesulfobacteriota</taxon>
        <taxon>Desulfuromonadia</taxon>
        <taxon>Geobacterales</taxon>
        <taxon>Geobacteraceae</taxon>
        <taxon>Geotalea</taxon>
    </lineage>
</organism>
<dbReference type="Gene3D" id="3.30.980.40">
    <property type="match status" value="1"/>
</dbReference>
<dbReference type="InterPro" id="IPR041027">
    <property type="entry name" value="FtsK_alpha"/>
</dbReference>
<evidence type="ECO:0000256" key="9">
    <source>
        <dbReference type="ARBA" id="ARBA00022989"/>
    </source>
</evidence>
<dbReference type="PANTHER" id="PTHR22683:SF41">
    <property type="entry name" value="DNA TRANSLOCASE FTSK"/>
    <property type="match status" value="1"/>
</dbReference>
<dbReference type="InterPro" id="IPR018541">
    <property type="entry name" value="Ftsk_gamma"/>
</dbReference>
<keyword evidence="4" id="KW-0132">Cell division</keyword>
<dbReference type="KEGG" id="gur:Gura_4392"/>
<evidence type="ECO:0000256" key="14">
    <source>
        <dbReference type="PROSITE-ProRule" id="PRU00289"/>
    </source>
</evidence>
<dbReference type="Proteomes" id="UP000006695">
    <property type="component" value="Chromosome"/>
</dbReference>
<dbReference type="RefSeq" id="WP_011941161.1">
    <property type="nucleotide sequence ID" value="NC_009483.1"/>
</dbReference>
<sequence length="757" mass="83675">MEQLAKKEKLTKEIKGIAMGAVGIFLLIALASFDGNDLSFNSYSAAAETHNLGGRFGAQLADAFLQLFGLAAYAMPVALLYLTYRTLRYNEVRWRYYKVIAFFALLLALSAMFAFNLEFTEFLGQRVQTGGWVGFKTADLLKRAFGKAGALLIILPLLAAAIMVLSRFSFLLFADWWLNALKERWARFQQRRALNRELLGKENKSTASSAPVIKPAAAPITVPAPVAKKEKKQEEKKTAAIQEAFEFIKSDGNYQTPPLSLLDAPQVTGKRLDKESLTMNARLLEKKLKDFGVDGEVVEICPGPVITMYEFAPGPGIKVSRIAGLADDLSMALQALSIRIVAPIPGKGVVGIELPNRDREMVSLREIFNSEEFHQRKMKLPLALGKDIAGAPLVTDLARMPHLLVAGATGSGKSVAINTMILSLLYTSTPNDVRIIMVDPKMLELSVYEGIPHLLLPVVTNPKKASLALKWAVEEMGRRYRLMSDKGVRNIDSYNKQLEREEKELAENQVKEVVVVEEVEDLPAEDEAAIQAFLNKDEKLDHGHLPYIVVIVDELADLMMVAGREIEESIARLAQMARAAGIHLILATQRPSVDVITGLIKANFPARISFQVSSKIDSRTILDCNGAESLLGAGDMLFLPPGTSRMQRSHGAFVSDTEVQRVVEFLKKQGKPVYEKSILEMKSSEEKGGDDEEVDDRYDDAVALVAEARQASISMVQRRLRIGYNRAARIIEKMEQEGIVGPSDGTSKPREVFINKI</sequence>
<keyword evidence="3" id="KW-1003">Cell membrane</keyword>
<dbReference type="Pfam" id="PF13491">
    <property type="entry name" value="FtsK_4TM"/>
    <property type="match status" value="1"/>
</dbReference>
<evidence type="ECO:0000256" key="2">
    <source>
        <dbReference type="ARBA" id="ARBA00006474"/>
    </source>
</evidence>
<dbReference type="GO" id="GO:0051301">
    <property type="term" value="P:cell division"/>
    <property type="evidence" value="ECO:0007669"/>
    <property type="project" value="UniProtKB-KW"/>
</dbReference>
<keyword evidence="9 16" id="KW-1133">Transmembrane helix</keyword>
<dbReference type="Pfam" id="PF09397">
    <property type="entry name" value="FtsK_gamma"/>
    <property type="match status" value="1"/>
</dbReference>
<comment type="subunit">
    <text evidence="13">Homohexamer. Forms a ring that surrounds DNA.</text>
</comment>
<comment type="similarity">
    <text evidence="2">Belongs to the FtsK/SpoIIIE/SftA family.</text>
</comment>
<evidence type="ECO:0000256" key="8">
    <source>
        <dbReference type="ARBA" id="ARBA00022840"/>
    </source>
</evidence>
<feature type="transmembrane region" description="Helical" evidence="16">
    <location>
        <begin position="96"/>
        <end position="115"/>
    </location>
</feature>
<dbReference type="PANTHER" id="PTHR22683">
    <property type="entry name" value="SPORULATION PROTEIN RELATED"/>
    <property type="match status" value="1"/>
</dbReference>
<evidence type="ECO:0000256" key="1">
    <source>
        <dbReference type="ARBA" id="ARBA00004651"/>
    </source>
</evidence>
<evidence type="ECO:0000259" key="17">
    <source>
        <dbReference type="PROSITE" id="PS50901"/>
    </source>
</evidence>
<evidence type="ECO:0000313" key="18">
    <source>
        <dbReference type="EMBL" id="ABQ28535.1"/>
    </source>
</evidence>
<dbReference type="SMART" id="SM00382">
    <property type="entry name" value="AAA"/>
    <property type="match status" value="1"/>
</dbReference>
<keyword evidence="10" id="KW-0238">DNA-binding</keyword>
<name>A5G9R7_GEOUR</name>
<keyword evidence="19" id="KW-1185">Reference proteome</keyword>
<keyword evidence="6 14" id="KW-0547">Nucleotide-binding</keyword>
<keyword evidence="15" id="KW-0175">Coiled coil</keyword>
<dbReference type="InterPro" id="IPR036390">
    <property type="entry name" value="WH_DNA-bd_sf"/>
</dbReference>
<protein>
    <submittedName>
        <fullName evidence="18">DNA translocase FtsK</fullName>
    </submittedName>
</protein>
<keyword evidence="8 14" id="KW-0067">ATP-binding</keyword>
<dbReference type="InterPro" id="IPR025199">
    <property type="entry name" value="FtsK_4TM"/>
</dbReference>
<feature type="coiled-coil region" evidence="15">
    <location>
        <begin position="484"/>
        <end position="511"/>
    </location>
</feature>
<keyword evidence="7" id="KW-0159">Chromosome partition</keyword>
<dbReference type="InterPro" id="IPR050206">
    <property type="entry name" value="FtsK/SpoIIIE/SftA"/>
</dbReference>
<dbReference type="AlphaFoldDB" id="A5G9R7"/>
<evidence type="ECO:0000256" key="6">
    <source>
        <dbReference type="ARBA" id="ARBA00022741"/>
    </source>
</evidence>
<dbReference type="HOGENOM" id="CLU_001981_9_7_7"/>
<evidence type="ECO:0000256" key="7">
    <source>
        <dbReference type="ARBA" id="ARBA00022829"/>
    </source>
</evidence>
<keyword evidence="5 16" id="KW-0812">Transmembrane</keyword>
<accession>A5G9R7</accession>
<evidence type="ECO:0000256" key="3">
    <source>
        <dbReference type="ARBA" id="ARBA00022475"/>
    </source>
</evidence>
<dbReference type="GO" id="GO:0005886">
    <property type="term" value="C:plasma membrane"/>
    <property type="evidence" value="ECO:0007669"/>
    <property type="project" value="UniProtKB-SubCell"/>
</dbReference>
<comment type="subcellular location">
    <subcellularLocation>
        <location evidence="1">Cell membrane</location>
        <topology evidence="1">Multi-pass membrane protein</topology>
    </subcellularLocation>
</comment>
<evidence type="ECO:0000256" key="16">
    <source>
        <dbReference type="SAM" id="Phobius"/>
    </source>
</evidence>
<dbReference type="InterPro" id="IPR036388">
    <property type="entry name" value="WH-like_DNA-bd_sf"/>
</dbReference>
<keyword evidence="12" id="KW-0131">Cell cycle</keyword>
<evidence type="ECO:0000256" key="10">
    <source>
        <dbReference type="ARBA" id="ARBA00023125"/>
    </source>
</evidence>
<dbReference type="GO" id="GO:0007059">
    <property type="term" value="P:chromosome segregation"/>
    <property type="evidence" value="ECO:0007669"/>
    <property type="project" value="UniProtKB-KW"/>
</dbReference>
<dbReference type="Gene3D" id="1.10.10.10">
    <property type="entry name" value="Winged helix-like DNA-binding domain superfamily/Winged helix DNA-binding domain"/>
    <property type="match status" value="1"/>
</dbReference>
<dbReference type="GO" id="GO:0003677">
    <property type="term" value="F:DNA binding"/>
    <property type="evidence" value="ECO:0007669"/>
    <property type="project" value="UniProtKB-KW"/>
</dbReference>
<evidence type="ECO:0000256" key="15">
    <source>
        <dbReference type="SAM" id="Coils"/>
    </source>
</evidence>
<dbReference type="SUPFAM" id="SSF52540">
    <property type="entry name" value="P-loop containing nucleoside triphosphate hydrolases"/>
    <property type="match status" value="1"/>
</dbReference>
<dbReference type="PROSITE" id="PS50901">
    <property type="entry name" value="FTSK"/>
    <property type="match status" value="1"/>
</dbReference>
<keyword evidence="11 16" id="KW-0472">Membrane</keyword>
<feature type="transmembrane region" description="Helical" evidence="16">
    <location>
        <begin position="16"/>
        <end position="33"/>
    </location>
</feature>
<dbReference type="Pfam" id="PF01580">
    <property type="entry name" value="FtsK_SpoIIIE"/>
    <property type="match status" value="1"/>
</dbReference>
<dbReference type="InterPro" id="IPR003593">
    <property type="entry name" value="AAA+_ATPase"/>
</dbReference>
<dbReference type="InterPro" id="IPR002543">
    <property type="entry name" value="FtsK_dom"/>
</dbReference>
<dbReference type="OrthoDB" id="9807790at2"/>